<feature type="region of interest" description="Disordered" evidence="17">
    <location>
        <begin position="456"/>
        <end position="487"/>
    </location>
</feature>
<evidence type="ECO:0000259" key="19">
    <source>
        <dbReference type="PROSITE" id="PS51100"/>
    </source>
</evidence>
<dbReference type="GO" id="GO:0016301">
    <property type="term" value="F:kinase activity"/>
    <property type="evidence" value="ECO:0007669"/>
    <property type="project" value="UniProtKB-KW"/>
</dbReference>
<keyword evidence="13 18" id="KW-0472">Membrane</keyword>
<feature type="domain" description="PTS EIIB type-3" evidence="19">
    <location>
        <begin position="494"/>
        <end position="597"/>
    </location>
</feature>
<reference evidence="21" key="1">
    <citation type="submission" date="2009-01" db="EMBL/GenBank/DDBJ databases">
        <authorList>
            <person name="Qin X."/>
            <person name="Bachman B."/>
            <person name="Battles P."/>
            <person name="Bell A."/>
            <person name="Bess C."/>
            <person name="Bickham C."/>
            <person name="Chaboub L."/>
            <person name="Chen D."/>
            <person name="Coyle M."/>
            <person name="Deiros D.R."/>
            <person name="Dinh H."/>
            <person name="Forbes L."/>
            <person name="Fowler G."/>
            <person name="Francisco L."/>
            <person name="Fu Q."/>
            <person name="Gubbala S."/>
            <person name="Hale W."/>
            <person name="Han Y."/>
            <person name="Hemphill L."/>
            <person name="Highlander S.K."/>
            <person name="Hirani K."/>
            <person name="Hogues M."/>
            <person name="Jackson L."/>
            <person name="Jakkamsetti A."/>
            <person name="Javaid M."/>
            <person name="Jiang H."/>
            <person name="Korchina V."/>
            <person name="Kovar C."/>
            <person name="Lara F."/>
            <person name="Lee S."/>
            <person name="Mata R."/>
            <person name="Mathew T."/>
            <person name="Moen C."/>
            <person name="Morales K."/>
            <person name="Munidasa M."/>
            <person name="Nazareth L."/>
            <person name="Ngo R."/>
            <person name="Nguyen L."/>
            <person name="Okwuonu G."/>
            <person name="Ongeri F."/>
            <person name="Patil S."/>
            <person name="Petrosino J."/>
            <person name="Pham C."/>
            <person name="Pham P."/>
            <person name="Pu L.-L."/>
            <person name="Puazo M."/>
            <person name="Raj R."/>
            <person name="Reid J."/>
            <person name="Rouhana J."/>
            <person name="Saada N."/>
            <person name="Shang Y."/>
            <person name="Simmons D."/>
            <person name="Thornton R."/>
            <person name="Warren J."/>
            <person name="Weissenberger G."/>
            <person name="Zhang J."/>
            <person name="Zhang L."/>
            <person name="Zhou C."/>
            <person name="Zhu D."/>
            <person name="Muzny D."/>
            <person name="Worley K."/>
            <person name="Gibbs R."/>
        </authorList>
    </citation>
    <scope>NUCLEOTIDE SEQUENCE [LARGE SCALE GENOMIC DNA]</scope>
    <source>
        <strain evidence="21">LMS2-1</strain>
    </source>
</reference>
<dbReference type="Gene3D" id="3.40.50.2300">
    <property type="match status" value="1"/>
</dbReference>
<feature type="transmembrane region" description="Helical" evidence="18">
    <location>
        <begin position="241"/>
        <end position="259"/>
    </location>
</feature>
<feature type="transmembrane region" description="Helical" evidence="18">
    <location>
        <begin position="295"/>
        <end position="315"/>
    </location>
</feature>
<comment type="catalytic activity">
    <reaction evidence="15">
        <text>lactose(out) + N(pros)-phospho-L-histidyl-[protein] = lactose 6-phosphate(in) + L-histidyl-[protein]</text>
        <dbReference type="Rhea" id="RHEA:42400"/>
        <dbReference type="Rhea" id="RHEA-COMP:9745"/>
        <dbReference type="Rhea" id="RHEA-COMP:9746"/>
        <dbReference type="ChEBI" id="CHEBI:17716"/>
        <dbReference type="ChEBI" id="CHEBI:29979"/>
        <dbReference type="ChEBI" id="CHEBI:64837"/>
        <dbReference type="ChEBI" id="CHEBI:79080"/>
        <dbReference type="EC" id="2.7.1.207"/>
    </reaction>
</comment>
<feature type="modified residue" description="Phosphocysteine; by EIIA" evidence="16">
    <location>
        <position position="501"/>
    </location>
</feature>
<dbReference type="HOGENOM" id="CLU_029688_0_0_9"/>
<dbReference type="AlphaFoldDB" id="C2K0C9"/>
<dbReference type="GO" id="GO:0009401">
    <property type="term" value="P:phosphoenolpyruvate-dependent sugar phosphotransferase system"/>
    <property type="evidence" value="ECO:0007669"/>
    <property type="project" value="UniProtKB-KW"/>
</dbReference>
<dbReference type="EC" id="2.7.1.207" evidence="2"/>
<evidence type="ECO:0000256" key="16">
    <source>
        <dbReference type="PROSITE-ProRule" id="PRU00423"/>
    </source>
</evidence>
<evidence type="ECO:0000313" key="22">
    <source>
        <dbReference type="Proteomes" id="UP000004525"/>
    </source>
</evidence>
<feature type="transmembrane region" description="Helical" evidence="18">
    <location>
        <begin position="401"/>
        <end position="421"/>
    </location>
</feature>
<evidence type="ECO:0000256" key="15">
    <source>
        <dbReference type="ARBA" id="ARBA00048444"/>
    </source>
</evidence>
<keyword evidence="4" id="KW-0813">Transport</keyword>
<dbReference type="PANTHER" id="PTHR33989:SF8">
    <property type="entry name" value="PERMEASE IIC COMPONENT"/>
    <property type="match status" value="1"/>
</dbReference>
<evidence type="ECO:0000256" key="14">
    <source>
        <dbReference type="ARBA" id="ARBA00029639"/>
    </source>
</evidence>
<evidence type="ECO:0000256" key="5">
    <source>
        <dbReference type="ARBA" id="ARBA00022475"/>
    </source>
</evidence>
<evidence type="ECO:0000256" key="4">
    <source>
        <dbReference type="ARBA" id="ARBA00022448"/>
    </source>
</evidence>
<feature type="transmembrane region" description="Helical" evidence="18">
    <location>
        <begin position="378"/>
        <end position="395"/>
    </location>
</feature>
<dbReference type="Pfam" id="PF02302">
    <property type="entry name" value="PTS_IIB"/>
    <property type="match status" value="1"/>
</dbReference>
<dbReference type="InterPro" id="IPR036095">
    <property type="entry name" value="PTS_EIIB-like_sf"/>
</dbReference>
<dbReference type="Proteomes" id="UP000004525">
    <property type="component" value="Unassembled WGS sequence"/>
</dbReference>
<keyword evidence="12 18" id="KW-1133">Transmembrane helix</keyword>
<feature type="transmembrane region" description="Helical" evidence="18">
    <location>
        <begin position="211"/>
        <end position="229"/>
    </location>
</feature>
<evidence type="ECO:0000256" key="18">
    <source>
        <dbReference type="SAM" id="Phobius"/>
    </source>
</evidence>
<dbReference type="InterPro" id="IPR051088">
    <property type="entry name" value="PTS_Sugar-EIIC/EIIB"/>
</dbReference>
<evidence type="ECO:0000256" key="17">
    <source>
        <dbReference type="SAM" id="MobiDB-lite"/>
    </source>
</evidence>
<evidence type="ECO:0000256" key="12">
    <source>
        <dbReference type="ARBA" id="ARBA00022989"/>
    </source>
</evidence>
<feature type="transmembrane region" description="Helical" evidence="18">
    <location>
        <begin position="353"/>
        <end position="371"/>
    </location>
</feature>
<dbReference type="PROSITE" id="PS51100">
    <property type="entry name" value="PTS_EIIB_TYPE_3"/>
    <property type="match status" value="1"/>
</dbReference>
<evidence type="ECO:0000259" key="20">
    <source>
        <dbReference type="PROSITE" id="PS51105"/>
    </source>
</evidence>
<evidence type="ECO:0000256" key="1">
    <source>
        <dbReference type="ARBA" id="ARBA00004651"/>
    </source>
</evidence>
<feature type="transmembrane region" description="Helical" evidence="18">
    <location>
        <begin position="145"/>
        <end position="168"/>
    </location>
</feature>
<keyword evidence="8 21" id="KW-0808">Transferase</keyword>
<evidence type="ECO:0000256" key="9">
    <source>
        <dbReference type="ARBA" id="ARBA00022683"/>
    </source>
</evidence>
<dbReference type="InterPro" id="IPR004501">
    <property type="entry name" value="PTS_EIIC_3"/>
</dbReference>
<dbReference type="EMBL" id="ACIZ01000111">
    <property type="protein sequence ID" value="EEN79211.1"/>
    <property type="molecule type" value="Genomic_DNA"/>
</dbReference>
<dbReference type="Pfam" id="PF02378">
    <property type="entry name" value="PTS_EIIC"/>
    <property type="match status" value="1"/>
</dbReference>
<comment type="subcellular location">
    <subcellularLocation>
        <location evidence="1">Cell membrane</location>
        <topology evidence="1">Multi-pass membrane protein</topology>
    </subcellularLocation>
</comment>
<evidence type="ECO:0000256" key="10">
    <source>
        <dbReference type="ARBA" id="ARBA00022692"/>
    </source>
</evidence>
<feature type="domain" description="PTS EIIC type-3" evidence="20">
    <location>
        <begin position="20"/>
        <end position="421"/>
    </location>
</feature>
<keyword evidence="11" id="KW-0418">Kinase</keyword>
<sequence length="609" mass="66605">MTSKIIQEEGLTMQVIVKRLEKHQALFEKISRNIYLMAIKDGFLAAMPIILFSSIFILLSNIPPLIGIKVPVDLNAWFNKIYNYTMGFVGFYVAGTTAKALTGSMNQRIKGGRFLNNTSTMMASMVGFMLLAIGTTSKGNFLPTFFGTQGILSAFVAAFVTVWVYKFCVERDLTIKMPKEVPGAISQNFRDIIPFGAATLIFSLIDVASRAALKVPFSAIIATVLAPVFKGAETYPGMMFIWFLIPMFWFLGVHGPSVVKPALESALFGNTTANLDLFKAGNFPYHALTENFGNFVGELGGTGATFIVPFLFMFFMKSKQLKAIGKASFIPVMFAVNEPLLFGAPIILNPYFLIPFVLAPVVNVVIGKAFIDFHIMRGFMYFMSWALPGPIGAFIDTNFQWTSLLLMAILLTVDALIYMPFIKAYDAELLEQEAAVDAGTATAAATAGASEVTAEADAATAQEFPEPEEVKQAETAKQEEANQNPAAGKKLDHELKVLVLCAGGGTSEQLANALTEGAKEYHEPIVASAGAYGSHHDILPNYDLVVLAPQVRTYYSDLKHDTDRLGIKLVATKGQQYIALTRDPEKALDFIVENYKDVEKKPQDSSDSK</sequence>
<feature type="transmembrane region" description="Helical" evidence="18">
    <location>
        <begin position="82"/>
        <end position="102"/>
    </location>
</feature>
<dbReference type="SUPFAM" id="SSF52794">
    <property type="entry name" value="PTS system IIB component-like"/>
    <property type="match status" value="1"/>
</dbReference>
<keyword evidence="5" id="KW-1003">Cell membrane</keyword>
<evidence type="ECO:0000256" key="7">
    <source>
        <dbReference type="ARBA" id="ARBA00022597"/>
    </source>
</evidence>
<dbReference type="GO" id="GO:1901264">
    <property type="term" value="P:carbohydrate derivative transport"/>
    <property type="evidence" value="ECO:0007669"/>
    <property type="project" value="TreeGrafter"/>
</dbReference>
<keyword evidence="9" id="KW-0598">Phosphotransferase system</keyword>
<keyword evidence="22" id="KW-1185">Reference proteome</keyword>
<dbReference type="PROSITE" id="PS51105">
    <property type="entry name" value="PTS_EIIC_TYPE_3"/>
    <property type="match status" value="1"/>
</dbReference>
<evidence type="ECO:0000256" key="13">
    <source>
        <dbReference type="ARBA" id="ARBA00023136"/>
    </source>
</evidence>
<dbReference type="NCBIfam" id="TIGR00853">
    <property type="entry name" value="pts-lac"/>
    <property type="match status" value="1"/>
</dbReference>
<comment type="caution">
    <text evidence="21">The sequence shown here is derived from an EMBL/GenBank/DDBJ whole genome shotgun (WGS) entry which is preliminary data.</text>
</comment>
<dbReference type="InterPro" id="IPR013012">
    <property type="entry name" value="PTS_EIIB_3"/>
</dbReference>
<gene>
    <name evidence="21" type="primary">lacE-1</name>
    <name evidence="21" type="ORF">HMPREF0539_2614</name>
</gene>
<proteinExistence type="predicted"/>
<name>C2K0C9_LACRM</name>
<dbReference type="PANTHER" id="PTHR33989">
    <property type="match status" value="1"/>
</dbReference>
<feature type="transmembrane region" description="Helical" evidence="18">
    <location>
        <begin position="42"/>
        <end position="62"/>
    </location>
</feature>
<organism evidence="21 22">
    <name type="scientific">Lacticaseibacillus rhamnosus (strain LMS2-1)</name>
    <dbReference type="NCBI Taxonomy" id="525361"/>
    <lineage>
        <taxon>Bacteria</taxon>
        <taxon>Bacillati</taxon>
        <taxon>Bacillota</taxon>
        <taxon>Bacilli</taxon>
        <taxon>Lactobacillales</taxon>
        <taxon>Lactobacillaceae</taxon>
        <taxon>Lacticaseibacillus</taxon>
    </lineage>
</organism>
<evidence type="ECO:0000256" key="3">
    <source>
        <dbReference type="ARBA" id="ARBA00020834"/>
    </source>
</evidence>
<evidence type="ECO:0000256" key="2">
    <source>
        <dbReference type="ARBA" id="ARBA00012802"/>
    </source>
</evidence>
<keyword evidence="7" id="KW-0762">Sugar transport</keyword>
<keyword evidence="6" id="KW-0597">Phosphoprotein</keyword>
<dbReference type="GO" id="GO:0005886">
    <property type="term" value="C:plasma membrane"/>
    <property type="evidence" value="ECO:0007669"/>
    <property type="project" value="UniProtKB-SubCell"/>
</dbReference>
<feature type="compositionally biased region" description="Basic and acidic residues" evidence="17">
    <location>
        <begin position="468"/>
        <end position="480"/>
    </location>
</feature>
<protein>
    <recommendedName>
        <fullName evidence="3">PTS system lactose-specific EIICB component</fullName>
        <ecNumber evidence="2">2.7.1.207</ecNumber>
    </recommendedName>
    <alternativeName>
        <fullName evidence="14">EIICB-Lac</fullName>
    </alternativeName>
</protein>
<keyword evidence="10 18" id="KW-0812">Transmembrane</keyword>
<accession>C2K0C9</accession>
<dbReference type="InterPro" id="IPR003352">
    <property type="entry name" value="PTS_EIIC"/>
</dbReference>
<dbReference type="InterPro" id="IPR041713">
    <property type="entry name" value="PTS_IIB"/>
</dbReference>
<dbReference type="InterPro" id="IPR003501">
    <property type="entry name" value="PTS_EIIB_2/3"/>
</dbReference>
<evidence type="ECO:0000256" key="6">
    <source>
        <dbReference type="ARBA" id="ARBA00022553"/>
    </source>
</evidence>
<evidence type="ECO:0000313" key="21">
    <source>
        <dbReference type="EMBL" id="EEN79211.1"/>
    </source>
</evidence>
<feature type="transmembrane region" description="Helical" evidence="18">
    <location>
        <begin position="114"/>
        <end position="133"/>
    </location>
</feature>
<evidence type="ECO:0000256" key="8">
    <source>
        <dbReference type="ARBA" id="ARBA00022679"/>
    </source>
</evidence>
<dbReference type="CDD" id="cd05565">
    <property type="entry name" value="PTS_IIB_lactose"/>
    <property type="match status" value="1"/>
</dbReference>
<dbReference type="GO" id="GO:0008982">
    <property type="term" value="F:protein-N(PI)-phosphohistidine-sugar phosphotransferase activity"/>
    <property type="evidence" value="ECO:0007669"/>
    <property type="project" value="InterPro"/>
</dbReference>
<evidence type="ECO:0000256" key="11">
    <source>
        <dbReference type="ARBA" id="ARBA00022777"/>
    </source>
</evidence>